<reference evidence="10 11" key="1">
    <citation type="submission" date="2021-02" db="EMBL/GenBank/DDBJ databases">
        <title>Brevundimonas sp. CS1 genome sequence.</title>
        <authorList>
            <person name="Lee K."/>
            <person name="Choi Y.-J."/>
            <person name="Son H.-R."/>
        </authorList>
    </citation>
    <scope>NUCLEOTIDE SEQUENCE [LARGE SCALE GENOMIC DNA]</scope>
    <source>
        <strain evidence="10 11">CS1</strain>
    </source>
</reference>
<evidence type="ECO:0000256" key="6">
    <source>
        <dbReference type="ARBA" id="ARBA00023237"/>
    </source>
</evidence>
<dbReference type="EMBL" id="CP070968">
    <property type="protein sequence ID" value="QSF53484.1"/>
    <property type="molecule type" value="Genomic_DNA"/>
</dbReference>
<evidence type="ECO:0000256" key="5">
    <source>
        <dbReference type="ARBA" id="ARBA00023136"/>
    </source>
</evidence>
<dbReference type="Pfam" id="PF13620">
    <property type="entry name" value="CarboxypepD_reg"/>
    <property type="match status" value="1"/>
</dbReference>
<dbReference type="InterPro" id="IPR012910">
    <property type="entry name" value="Plug_dom"/>
</dbReference>
<dbReference type="InterPro" id="IPR039426">
    <property type="entry name" value="TonB-dep_rcpt-like"/>
</dbReference>
<evidence type="ECO:0000259" key="8">
    <source>
        <dbReference type="Pfam" id="PF07715"/>
    </source>
</evidence>
<gene>
    <name evidence="10" type="ORF">JX001_11875</name>
</gene>
<evidence type="ECO:0000313" key="11">
    <source>
        <dbReference type="Proteomes" id="UP000662957"/>
    </source>
</evidence>
<dbReference type="Pfam" id="PF25183">
    <property type="entry name" value="OMP_b-brl_4"/>
    <property type="match status" value="1"/>
</dbReference>
<keyword evidence="10" id="KW-0675">Receptor</keyword>
<feature type="chain" id="PRO_5045894672" evidence="7">
    <location>
        <begin position="40"/>
        <end position="1020"/>
    </location>
</feature>
<keyword evidence="3" id="KW-1134">Transmembrane beta strand</keyword>
<dbReference type="RefSeq" id="WP_205681171.1">
    <property type="nucleotide sequence ID" value="NZ_CP070968.1"/>
</dbReference>
<evidence type="ECO:0000256" key="3">
    <source>
        <dbReference type="ARBA" id="ARBA00022452"/>
    </source>
</evidence>
<sequence>MTMNIKQLLLHSTMIGSAALMAVVAVPAVTLLTPSVASAQDYTNGTLAGVVQGTDGKVLSGAAVTVRSAAQGATRNVTTGANGTFRIPLIPTGRYDVVVEAPGYDTLSEQVVVSLGDSSSFTFTLAAQGAASADASNLGDIVVVGVRQGVDFTRTTTGLTVDIEELTKQVPVGRSLTAVTLLAPTATAGGSASNSAFAGQPSIGGASVGENAFYVNGLNTTNFDTYVGSVTVPFDFYKTIEVKTGGYPAEFGRALGGVVNAVTKSGTNEFKLALHGNYTGPELEETSPDTFQSANRLTENRVADYTLELGGPIIRDRLFFYGLAQGRDNESRFASITGNSYSIDKSDDPFYGAKIDANLFEGHRVEFTYFDTSREIERNTYTFNNRTGVIGTTPNKTTFQQGGENYVGRYTGSFTDWLTVSAAYGVNEDSNNTLPGDPSLSLVQDVRSGTTQRLSTTQATGSQSIIDTRREFYRADADVYFNLFGDHHVRFGIDNEQLEEFKVSRRNGGYNYIYRRGSANDARGVAAGQDYVQVTVGTFGGTIKGENRAWYIQDSWDVNDQLNVQVGLRNDSFAAENLAGDKSVELNDNYALRAGFSYDPTGNRVDRIFGSYGRYFVPPALNLGFRSGDLFFNEYFNAPAGGFQIDPVTGLPAALGSQITLASNPGYRTGPSACPAGGRGTVGVVGCEVNGNGSVEPAISKSALNLDPTSEDEFILGYERQFGDLWSAGVTLTHRRLNNTSEDIAVDSYINALCAREGIAGCEDIYFGDYQYLIANPGRDLVFRLRDPLPGETTARVITVAAQDTGYVKAVREYTGLTFQFERAFDGKWGLQGSYVISKNIGNYEGTVLSDNGQTDAGSTILFDHIGLADNQYGLLPNHRAHQIKLFGSYQVFDGLLVGANLRVQSGKPYGCLGVHPTDADAAAYGVSSRFCQGIGVPRGSRFNSEWTGNLDLSLRYTVPVSLPGDLVLRADIFNVFNEKGQTELYEQGDLASGAVDPNYGKPVAYQQPRFMRIGFDWAF</sequence>
<comment type="subcellular location">
    <subcellularLocation>
        <location evidence="1">Cell outer membrane</location>
        <topology evidence="1">Multi-pass membrane protein</topology>
    </subcellularLocation>
</comment>
<proteinExistence type="predicted"/>
<keyword evidence="4" id="KW-0812">Transmembrane</keyword>
<dbReference type="PANTHER" id="PTHR30069:SF46">
    <property type="entry name" value="OAR PROTEIN"/>
    <property type="match status" value="1"/>
</dbReference>
<dbReference type="PANTHER" id="PTHR30069">
    <property type="entry name" value="TONB-DEPENDENT OUTER MEMBRANE RECEPTOR"/>
    <property type="match status" value="1"/>
</dbReference>
<dbReference type="InterPro" id="IPR057601">
    <property type="entry name" value="Oar-like_b-barrel"/>
</dbReference>
<dbReference type="InterPro" id="IPR037066">
    <property type="entry name" value="Plug_dom_sf"/>
</dbReference>
<dbReference type="Gene3D" id="2.170.130.10">
    <property type="entry name" value="TonB-dependent receptor, plug domain"/>
    <property type="match status" value="1"/>
</dbReference>
<name>A0ABX7LP48_9CAUL</name>
<dbReference type="SUPFAM" id="SSF56935">
    <property type="entry name" value="Porins"/>
    <property type="match status" value="1"/>
</dbReference>
<keyword evidence="11" id="KW-1185">Reference proteome</keyword>
<feature type="domain" description="TonB-dependent transporter Oar-like beta-barrel" evidence="9">
    <location>
        <begin position="346"/>
        <end position="582"/>
    </location>
</feature>
<dbReference type="InterPro" id="IPR013784">
    <property type="entry name" value="Carb-bd-like_fold"/>
</dbReference>
<keyword evidence="5" id="KW-0472">Membrane</keyword>
<dbReference type="Proteomes" id="UP000662957">
    <property type="component" value="Chromosome"/>
</dbReference>
<dbReference type="Gene3D" id="2.60.40.1120">
    <property type="entry name" value="Carboxypeptidase-like, regulatory domain"/>
    <property type="match status" value="1"/>
</dbReference>
<organism evidence="10 11">
    <name type="scientific">Brevundimonas fontaquae</name>
    <dbReference type="NCBI Taxonomy" id="2813778"/>
    <lineage>
        <taxon>Bacteria</taxon>
        <taxon>Pseudomonadati</taxon>
        <taxon>Pseudomonadota</taxon>
        <taxon>Alphaproteobacteria</taxon>
        <taxon>Caulobacterales</taxon>
        <taxon>Caulobacteraceae</taxon>
        <taxon>Brevundimonas</taxon>
    </lineage>
</organism>
<accession>A0ABX7LP48</accession>
<evidence type="ECO:0000259" key="9">
    <source>
        <dbReference type="Pfam" id="PF25183"/>
    </source>
</evidence>
<evidence type="ECO:0000313" key="10">
    <source>
        <dbReference type="EMBL" id="QSF53484.1"/>
    </source>
</evidence>
<feature type="domain" description="TonB-dependent receptor plug" evidence="8">
    <location>
        <begin position="161"/>
        <end position="258"/>
    </location>
</feature>
<keyword evidence="6" id="KW-0998">Cell outer membrane</keyword>
<dbReference type="Pfam" id="PF07715">
    <property type="entry name" value="Plug"/>
    <property type="match status" value="1"/>
</dbReference>
<keyword evidence="7" id="KW-0732">Signal</keyword>
<dbReference type="InterPro" id="IPR036942">
    <property type="entry name" value="Beta-barrel_TonB_sf"/>
</dbReference>
<dbReference type="SUPFAM" id="SSF49452">
    <property type="entry name" value="Starch-binding domain-like"/>
    <property type="match status" value="1"/>
</dbReference>
<dbReference type="Gene3D" id="2.40.170.20">
    <property type="entry name" value="TonB-dependent receptor, beta-barrel domain"/>
    <property type="match status" value="1"/>
</dbReference>
<evidence type="ECO:0000256" key="4">
    <source>
        <dbReference type="ARBA" id="ARBA00022692"/>
    </source>
</evidence>
<keyword evidence="2" id="KW-0813">Transport</keyword>
<protein>
    <submittedName>
        <fullName evidence="10">TonB-dependent receptor</fullName>
    </submittedName>
</protein>
<feature type="signal peptide" evidence="7">
    <location>
        <begin position="1"/>
        <end position="39"/>
    </location>
</feature>
<evidence type="ECO:0000256" key="7">
    <source>
        <dbReference type="SAM" id="SignalP"/>
    </source>
</evidence>
<evidence type="ECO:0000256" key="2">
    <source>
        <dbReference type="ARBA" id="ARBA00022448"/>
    </source>
</evidence>
<evidence type="ECO:0000256" key="1">
    <source>
        <dbReference type="ARBA" id="ARBA00004571"/>
    </source>
</evidence>